<evidence type="ECO:0000313" key="3">
    <source>
        <dbReference type="Proteomes" id="UP000193467"/>
    </source>
</evidence>
<feature type="region of interest" description="Disordered" evidence="1">
    <location>
        <begin position="103"/>
        <end position="305"/>
    </location>
</feature>
<feature type="compositionally biased region" description="Low complexity" evidence="1">
    <location>
        <begin position="150"/>
        <end position="161"/>
    </location>
</feature>
<feature type="compositionally biased region" description="Low complexity" evidence="1">
    <location>
        <begin position="235"/>
        <end position="268"/>
    </location>
</feature>
<feature type="compositionally biased region" description="Basic and acidic residues" evidence="1">
    <location>
        <begin position="221"/>
        <end position="232"/>
    </location>
</feature>
<gene>
    <name evidence="2" type="ORF">BCR35DRAFT_328492</name>
</gene>
<feature type="compositionally biased region" description="Basic and acidic residues" evidence="1">
    <location>
        <begin position="325"/>
        <end position="337"/>
    </location>
</feature>
<sequence length="390" mass="42299">MAVKLFKRVASLTNKLRSKLSKKTNSKRNIITISSPVLVSQSTSPVALKIAELECTMTYALSTSSHAESPVVLEEEHKLSISGAAESQVSLPEPAEVSLAVEEVTEGASSHDVKEDTFTKEKLEEEATTNDAEDAQSEQLFTSSDDDSDSYSSSSDSDSSPSSPPSSPPPSPTLELPSPFIAEVASSTPSPAAPVDHGSRAARTTHRLRQDRVGMLFSEVDELKRMSPRSESRCSALSNPPAPLARSPLPKRPSSSSAARPSMRHASALPSFHPTSSFASDRLPSPLDSTGLSFPSSSRPRLSTRISPLNAAIAMVSEETEEQIEEHTPYNSTHDDRFIHLASLRSPRKSFRPRPAGMEVDREDLRKEILGKGRSVGVVRENAAWVEERW</sequence>
<protein>
    <submittedName>
        <fullName evidence="2">Uncharacterized protein</fullName>
    </submittedName>
</protein>
<dbReference type="InParanoid" id="A0A1Y2G1E6"/>
<feature type="compositionally biased region" description="Acidic residues" evidence="1">
    <location>
        <begin position="126"/>
        <end position="136"/>
    </location>
</feature>
<dbReference type="EMBL" id="MCGR01000003">
    <property type="protein sequence ID" value="ORY90728.1"/>
    <property type="molecule type" value="Genomic_DNA"/>
</dbReference>
<dbReference type="Proteomes" id="UP000193467">
    <property type="component" value="Unassembled WGS sequence"/>
</dbReference>
<keyword evidence="3" id="KW-1185">Reference proteome</keyword>
<dbReference type="AlphaFoldDB" id="A0A1Y2G1E6"/>
<feature type="compositionally biased region" description="Basic and acidic residues" evidence="1">
    <location>
        <begin position="109"/>
        <end position="125"/>
    </location>
</feature>
<feature type="compositionally biased region" description="Pro residues" evidence="1">
    <location>
        <begin position="162"/>
        <end position="172"/>
    </location>
</feature>
<accession>A0A1Y2G1E6</accession>
<comment type="caution">
    <text evidence="2">The sequence shown here is derived from an EMBL/GenBank/DDBJ whole genome shotgun (WGS) entry which is preliminary data.</text>
</comment>
<organism evidence="2 3">
    <name type="scientific">Leucosporidium creatinivorum</name>
    <dbReference type="NCBI Taxonomy" id="106004"/>
    <lineage>
        <taxon>Eukaryota</taxon>
        <taxon>Fungi</taxon>
        <taxon>Dikarya</taxon>
        <taxon>Basidiomycota</taxon>
        <taxon>Pucciniomycotina</taxon>
        <taxon>Microbotryomycetes</taxon>
        <taxon>Leucosporidiales</taxon>
        <taxon>Leucosporidium</taxon>
    </lineage>
</organism>
<evidence type="ECO:0000313" key="2">
    <source>
        <dbReference type="EMBL" id="ORY90728.1"/>
    </source>
</evidence>
<feature type="compositionally biased region" description="Low complexity" evidence="1">
    <location>
        <begin position="292"/>
        <end position="305"/>
    </location>
</feature>
<evidence type="ECO:0000256" key="1">
    <source>
        <dbReference type="SAM" id="MobiDB-lite"/>
    </source>
</evidence>
<reference evidence="2 3" key="1">
    <citation type="submission" date="2016-07" db="EMBL/GenBank/DDBJ databases">
        <title>Pervasive Adenine N6-methylation of Active Genes in Fungi.</title>
        <authorList>
            <consortium name="DOE Joint Genome Institute"/>
            <person name="Mondo S.J."/>
            <person name="Dannebaum R.O."/>
            <person name="Kuo R.C."/>
            <person name="Labutti K."/>
            <person name="Haridas S."/>
            <person name="Kuo A."/>
            <person name="Salamov A."/>
            <person name="Ahrendt S.R."/>
            <person name="Lipzen A."/>
            <person name="Sullivan W."/>
            <person name="Andreopoulos W.B."/>
            <person name="Clum A."/>
            <person name="Lindquist E."/>
            <person name="Daum C."/>
            <person name="Ramamoorthy G.K."/>
            <person name="Gryganskyi A."/>
            <person name="Culley D."/>
            <person name="Magnuson J.K."/>
            <person name="James T.Y."/>
            <person name="O'Malley M.A."/>
            <person name="Stajich J.E."/>
            <person name="Spatafora J.W."/>
            <person name="Visel A."/>
            <person name="Grigoriev I.V."/>
        </authorList>
    </citation>
    <scope>NUCLEOTIDE SEQUENCE [LARGE SCALE GENOMIC DNA]</scope>
    <source>
        <strain evidence="2 3">62-1032</strain>
    </source>
</reference>
<proteinExistence type="predicted"/>
<feature type="region of interest" description="Disordered" evidence="1">
    <location>
        <begin position="318"/>
        <end position="337"/>
    </location>
</feature>
<name>A0A1Y2G1E6_9BASI</name>